<proteinExistence type="predicted"/>
<dbReference type="KEGG" id="vg:77947882"/>
<accession>A0A889IR10</accession>
<dbReference type="GeneID" id="77947882"/>
<name>A0A889IR10_9CAUD</name>
<dbReference type="RefSeq" id="YP_010671628.1">
    <property type="nucleotide sequence ID" value="NC_070969.1"/>
</dbReference>
<evidence type="ECO:0000313" key="1">
    <source>
        <dbReference type="EMBL" id="QRE00615.1"/>
    </source>
</evidence>
<reference evidence="1" key="1">
    <citation type="submission" date="2021-01" db="EMBL/GenBank/DDBJ databases">
        <authorList>
            <person name="Ben Porat S."/>
            <person name="Alkalay-Oren S."/>
            <person name="Coppenhagen-Glazer S."/>
            <person name="Hazan R."/>
        </authorList>
    </citation>
    <scope>NUCLEOTIDE SEQUENCE</scope>
</reference>
<keyword evidence="2" id="KW-1185">Reference proteome</keyword>
<protein>
    <submittedName>
        <fullName evidence="1">Uncharacterized protein</fullName>
    </submittedName>
</protein>
<organism evidence="1 2">
    <name type="scientific">Pseudomonas phage Itty13</name>
    <dbReference type="NCBI Taxonomy" id="2805750"/>
    <lineage>
        <taxon>Viruses</taxon>
        <taxon>Duplodnaviria</taxon>
        <taxon>Heunggongvirae</taxon>
        <taxon>Uroviricota</taxon>
        <taxon>Caudoviricetes</taxon>
        <taxon>Ittyvirus</taxon>
        <taxon>Ittyvirus itty13</taxon>
    </lineage>
</organism>
<evidence type="ECO:0000313" key="2">
    <source>
        <dbReference type="Proteomes" id="UP000610026"/>
    </source>
</evidence>
<dbReference type="Proteomes" id="UP000610026">
    <property type="component" value="Segment"/>
</dbReference>
<dbReference type="EMBL" id="MW460249">
    <property type="protein sequence ID" value="QRE00615.1"/>
    <property type="molecule type" value="Genomic_DNA"/>
</dbReference>
<sequence length="80" mass="9087">MNKYQRKLILEALCRLRDPGNPESIETARGYAQGARHFALQSGLLTHEESTRLFELERNAAGHCSAKTPWPKAFNECLPF</sequence>